<dbReference type="Proteomes" id="UP001148838">
    <property type="component" value="Unassembled WGS sequence"/>
</dbReference>
<reference evidence="1 2" key="1">
    <citation type="journal article" date="2022" name="Allergy">
        <title>Genome assembly and annotation of Periplaneta americana reveal a comprehensive cockroach allergen profile.</title>
        <authorList>
            <person name="Wang L."/>
            <person name="Xiong Q."/>
            <person name="Saelim N."/>
            <person name="Wang L."/>
            <person name="Nong W."/>
            <person name="Wan A.T."/>
            <person name="Shi M."/>
            <person name="Liu X."/>
            <person name="Cao Q."/>
            <person name="Hui J.H.L."/>
            <person name="Sookrung N."/>
            <person name="Leung T.F."/>
            <person name="Tungtrongchitr A."/>
            <person name="Tsui S.K.W."/>
        </authorList>
    </citation>
    <scope>NUCLEOTIDE SEQUENCE [LARGE SCALE GENOMIC DNA]</scope>
    <source>
        <strain evidence="1">PWHHKU_190912</strain>
    </source>
</reference>
<organism evidence="1 2">
    <name type="scientific">Periplaneta americana</name>
    <name type="common">American cockroach</name>
    <name type="synonym">Blatta americana</name>
    <dbReference type="NCBI Taxonomy" id="6978"/>
    <lineage>
        <taxon>Eukaryota</taxon>
        <taxon>Metazoa</taxon>
        <taxon>Ecdysozoa</taxon>
        <taxon>Arthropoda</taxon>
        <taxon>Hexapoda</taxon>
        <taxon>Insecta</taxon>
        <taxon>Pterygota</taxon>
        <taxon>Neoptera</taxon>
        <taxon>Polyneoptera</taxon>
        <taxon>Dictyoptera</taxon>
        <taxon>Blattodea</taxon>
        <taxon>Blattoidea</taxon>
        <taxon>Blattidae</taxon>
        <taxon>Blattinae</taxon>
        <taxon>Periplaneta</taxon>
    </lineage>
</organism>
<evidence type="ECO:0008006" key="3">
    <source>
        <dbReference type="Google" id="ProtNLM"/>
    </source>
</evidence>
<gene>
    <name evidence="1" type="ORF">ANN_21914</name>
</gene>
<accession>A0ABQ8S764</accession>
<dbReference type="EMBL" id="JAJSOF020000033">
    <property type="protein sequence ID" value="KAJ4429710.1"/>
    <property type="molecule type" value="Genomic_DNA"/>
</dbReference>
<evidence type="ECO:0000313" key="1">
    <source>
        <dbReference type="EMBL" id="KAJ4429710.1"/>
    </source>
</evidence>
<keyword evidence="2" id="KW-1185">Reference proteome</keyword>
<name>A0ABQ8S764_PERAM</name>
<protein>
    <recommendedName>
        <fullName evidence="3">Reverse transcriptase zinc-binding domain-containing protein</fullName>
    </recommendedName>
</protein>
<comment type="caution">
    <text evidence="1">The sequence shown here is derived from an EMBL/GenBank/DDBJ whole genome shotgun (WGS) entry which is preliminary data.</text>
</comment>
<evidence type="ECO:0000313" key="2">
    <source>
        <dbReference type="Proteomes" id="UP001148838"/>
    </source>
</evidence>
<proteinExistence type="predicted"/>
<sequence length="164" mass="18307">MARNGLHQTPSGLEQLNCPIYKVYGQRELRYSLSSGSALNLHLRDMLRSIALPLVIGMNTSIPDIDWNLNCSEWRDPLKMTGNVAPVRAVSGRTQDNNHCRRCHSEVETLAHVLSSCPFGETLRNSRHHKIRSVIATSLKSNGYTTYEEVHGIADTEVIGVLIL</sequence>